<dbReference type="Proteomes" id="UP001306508">
    <property type="component" value="Unassembled WGS sequence"/>
</dbReference>
<evidence type="ECO:0000256" key="4">
    <source>
        <dbReference type="ARBA" id="ARBA00022670"/>
    </source>
</evidence>
<dbReference type="GO" id="GO:0004843">
    <property type="term" value="F:cysteine-type deubiquitinase activity"/>
    <property type="evidence" value="ECO:0007669"/>
    <property type="project" value="UniProtKB-EC"/>
</dbReference>
<keyword evidence="11" id="KW-1185">Reference proteome</keyword>
<dbReference type="Gene3D" id="3.10.20.90">
    <property type="entry name" value="Phosphatidylinositol 3-kinase Catalytic Subunit, Chain A, domain 1"/>
    <property type="match status" value="1"/>
</dbReference>
<feature type="domain" description="USP" evidence="9">
    <location>
        <begin position="191"/>
        <end position="516"/>
    </location>
</feature>
<dbReference type="InterPro" id="IPR008974">
    <property type="entry name" value="TRAF-like"/>
</dbReference>
<evidence type="ECO:0000256" key="2">
    <source>
        <dbReference type="ARBA" id="ARBA00009085"/>
    </source>
</evidence>
<name>A0AAN7WNC0_9SACH</name>
<proteinExistence type="inferred from homology"/>
<dbReference type="PROSITE" id="PS50235">
    <property type="entry name" value="USP_3"/>
    <property type="match status" value="1"/>
</dbReference>
<evidence type="ECO:0000313" key="10">
    <source>
        <dbReference type="EMBL" id="KAK5780408.1"/>
    </source>
</evidence>
<comment type="similarity">
    <text evidence="2">Belongs to the peptidase C19 family.</text>
</comment>
<dbReference type="GO" id="GO:0031647">
    <property type="term" value="P:regulation of protein stability"/>
    <property type="evidence" value="ECO:0007669"/>
    <property type="project" value="TreeGrafter"/>
</dbReference>
<comment type="caution">
    <text evidence="10">The sequence shown here is derived from an EMBL/GenBank/DDBJ whole genome shotgun (WGS) entry which is preliminary data.</text>
</comment>
<keyword evidence="6" id="KW-0378">Hydrolase</keyword>
<evidence type="ECO:0000256" key="5">
    <source>
        <dbReference type="ARBA" id="ARBA00022786"/>
    </source>
</evidence>
<evidence type="ECO:0000256" key="1">
    <source>
        <dbReference type="ARBA" id="ARBA00000707"/>
    </source>
</evidence>
<dbReference type="InterPro" id="IPR028889">
    <property type="entry name" value="USP"/>
</dbReference>
<dbReference type="InterPro" id="IPR002083">
    <property type="entry name" value="MATH/TRAF_dom"/>
</dbReference>
<dbReference type="Pfam" id="PF00443">
    <property type="entry name" value="UCH"/>
    <property type="match status" value="1"/>
</dbReference>
<dbReference type="PROSITE" id="PS00973">
    <property type="entry name" value="USP_2"/>
    <property type="match status" value="1"/>
</dbReference>
<dbReference type="InterPro" id="IPR001394">
    <property type="entry name" value="Peptidase_C19_UCH"/>
</dbReference>
<dbReference type="InterPro" id="IPR018200">
    <property type="entry name" value="USP_CS"/>
</dbReference>
<keyword evidence="4" id="KW-0645">Protease</keyword>
<dbReference type="InterPro" id="IPR029346">
    <property type="entry name" value="USP_C"/>
</dbReference>
<dbReference type="PANTHER" id="PTHR24006">
    <property type="entry name" value="UBIQUITIN CARBOXYL-TERMINAL HYDROLASE"/>
    <property type="match status" value="1"/>
</dbReference>
<evidence type="ECO:0000259" key="8">
    <source>
        <dbReference type="PROSITE" id="PS50144"/>
    </source>
</evidence>
<dbReference type="Gene3D" id="2.60.210.10">
    <property type="entry name" value="Apoptosis, Tumor Necrosis Factor Receptor Associated Protein 2, Chain A"/>
    <property type="match status" value="1"/>
</dbReference>
<dbReference type="SUPFAM" id="SSF54001">
    <property type="entry name" value="Cysteine proteinases"/>
    <property type="match status" value="1"/>
</dbReference>
<dbReference type="EC" id="3.4.19.12" evidence="3"/>
<reference evidence="11" key="1">
    <citation type="submission" date="2023-07" db="EMBL/GenBank/DDBJ databases">
        <title>A draft genome of Kazachstania heterogenica Y-27499.</title>
        <authorList>
            <person name="Donic C."/>
            <person name="Kralova J.S."/>
            <person name="Fidel L."/>
            <person name="Ben-Dor S."/>
            <person name="Jung S."/>
        </authorList>
    </citation>
    <scope>NUCLEOTIDE SEQUENCE [LARGE SCALE GENOMIC DNA]</scope>
    <source>
        <strain evidence="11">Y27499</strain>
    </source>
</reference>
<evidence type="ECO:0000256" key="7">
    <source>
        <dbReference type="ARBA" id="ARBA00022807"/>
    </source>
</evidence>
<dbReference type="PROSITE" id="PS00972">
    <property type="entry name" value="USP_1"/>
    <property type="match status" value="1"/>
</dbReference>
<feature type="domain" description="MATH" evidence="8">
    <location>
        <begin position="35"/>
        <end position="165"/>
    </location>
</feature>
<keyword evidence="5" id="KW-0833">Ubl conjugation pathway</keyword>
<evidence type="ECO:0000259" key="9">
    <source>
        <dbReference type="PROSITE" id="PS50235"/>
    </source>
</evidence>
<organism evidence="10 11">
    <name type="scientific">Arxiozyma heterogenica</name>
    <dbReference type="NCBI Taxonomy" id="278026"/>
    <lineage>
        <taxon>Eukaryota</taxon>
        <taxon>Fungi</taxon>
        <taxon>Dikarya</taxon>
        <taxon>Ascomycota</taxon>
        <taxon>Saccharomycotina</taxon>
        <taxon>Saccharomycetes</taxon>
        <taxon>Saccharomycetales</taxon>
        <taxon>Saccharomycetaceae</taxon>
        <taxon>Arxiozyma</taxon>
    </lineage>
</organism>
<dbReference type="Gene3D" id="3.90.70.10">
    <property type="entry name" value="Cysteine proteinases"/>
    <property type="match status" value="1"/>
</dbReference>
<evidence type="ECO:0000256" key="6">
    <source>
        <dbReference type="ARBA" id="ARBA00022801"/>
    </source>
</evidence>
<sequence>MAAIQYGEILSEPCDLGKKFEEIIPKLEDQETEIEGIFSWHIDNWFKLQQLKYESPQIQIGNFKWNLLLFPNGNHNKGIAIYLAPHPKENVDPDWYCCAQFAIVLSRPEDDATVQVINRSFHRFNSSDTDWGFSNVVDVNHLKYPSKGRLKPLLNDGSLNITVYIRILKDPTGVLWHNFINYNSKKETGYVGFKNQGATCYLNSLLQSYFFTKIFRKLVYQIPTDKDSPNNSVPMALQRAFYQLQVSDEPLDTLELTRSFGWDSGDAFTQHDVQELNRILMDRLENRMKGTPVEGSLNNLFVGKMKSYIRCINVDYESSRVEDFWDLQLNVKNLKGLEDSFKNYIEIELMNGENQYAAQGHGLQDAEKGVIFESFPSILHLQLKRFEYDFNYDQLIKINDRYEFPETIDVLPYLDKDSPQINEPYAHIYRLHGILVHAGDISTGHYYAMIKPNVEDQWYRFDDERVWKVTKKQALDENFGIERLPEEQIKMMSREQYQEYMLARHTSAYMLVYIRKDREEELLRPVTIEDVPKHIIARVERENKERAAREKELRDAHLYLNIRVHNLLNFINFEGLDTVPNPIFKYSYEGLNNGKEQPLTLKVERTKKLVDFYDELKNKLNIPKENTIRCWDMIMRQNSTLRTSHYLDPSDVNVTIEDVLRLEEEQSVQGCDVFVEEPYLDLKYLLELRKHNKIDFEKVDDVLIRKIRENLNQFLEVYPVPLLKDSTNLIFVKQFNMEEQKLLGFGHVLVSPFDEVSDFKKMLNEIIGNKEELKLYEEINVDNIALLPDNSQFITAEIDTGDIISFELCSKDNIHDNRQPIYDDIVKYYDFLGHRINLKFTKSTDTQEEYNDINSPDKNFEIWASAYTPFEELSKVVAEKVGCDANYLKIFAIYSNGRFALKSYSILNDFLIKDFNCSSIPPFEYEVLSIPLKEFEHLRPVKFYWLKNSYIHFQCFEFEIPNNCTVKEFLDKIQNKIGISDKEKNDTLLWTNNNFKFEMVLSEDTMFKQIPKTSLIFGRVLPEELYHLVSKQDIDSDSDTNSTTPEVNMENSVTFSRDKNDSNQGKIVIVSQYFKDLENRHGISFLFSLLPGEKFTDTKERLHQLFGLGQKEFSRIKLGVIISYGNRMSMKSLSGYTNEELEKIVLYDKMKDWDSIVMDHPDRLRSHSTGDRPMFIKN</sequence>
<dbReference type="SMART" id="SM00061">
    <property type="entry name" value="MATH"/>
    <property type="match status" value="1"/>
</dbReference>
<evidence type="ECO:0000256" key="3">
    <source>
        <dbReference type="ARBA" id="ARBA00012759"/>
    </source>
</evidence>
<dbReference type="GO" id="GO:0005829">
    <property type="term" value="C:cytosol"/>
    <property type="evidence" value="ECO:0007669"/>
    <property type="project" value="TreeGrafter"/>
</dbReference>
<dbReference type="GO" id="GO:0006508">
    <property type="term" value="P:proteolysis"/>
    <property type="evidence" value="ECO:0007669"/>
    <property type="project" value="UniProtKB-KW"/>
</dbReference>
<dbReference type="EMBL" id="JAWIZZ010000041">
    <property type="protein sequence ID" value="KAK5780408.1"/>
    <property type="molecule type" value="Genomic_DNA"/>
</dbReference>
<dbReference type="FunFam" id="3.90.70.10:FF:000044">
    <property type="entry name" value="Ubiquitin carboxyl-terminal hydrolase 13"/>
    <property type="match status" value="1"/>
</dbReference>
<comment type="catalytic activity">
    <reaction evidence="1">
        <text>Thiol-dependent hydrolysis of ester, thioester, amide, peptide and isopeptide bonds formed by the C-terminal Gly of ubiquitin (a 76-residue protein attached to proteins as an intracellular targeting signal).</text>
        <dbReference type="EC" id="3.4.19.12"/>
    </reaction>
</comment>
<dbReference type="GO" id="GO:0005634">
    <property type="term" value="C:nucleus"/>
    <property type="evidence" value="ECO:0007669"/>
    <property type="project" value="TreeGrafter"/>
</dbReference>
<accession>A0AAN7WNC0</accession>
<protein>
    <recommendedName>
        <fullName evidence="3">ubiquitinyl hydrolase 1</fullName>
        <ecNumber evidence="3">3.4.19.12</ecNumber>
    </recommendedName>
</protein>
<dbReference type="Pfam" id="PF22486">
    <property type="entry name" value="MATH_2"/>
    <property type="match status" value="1"/>
</dbReference>
<dbReference type="AlphaFoldDB" id="A0AAN7WNC0"/>
<dbReference type="Pfam" id="PF14533">
    <property type="entry name" value="USP7_C2"/>
    <property type="match status" value="1"/>
</dbReference>
<dbReference type="GO" id="GO:0016579">
    <property type="term" value="P:protein deubiquitination"/>
    <property type="evidence" value="ECO:0007669"/>
    <property type="project" value="InterPro"/>
</dbReference>
<dbReference type="Pfam" id="PF12436">
    <property type="entry name" value="USP7_ICP0_bdg"/>
    <property type="match status" value="1"/>
</dbReference>
<keyword evidence="7" id="KW-0788">Thiol protease</keyword>
<dbReference type="InterPro" id="IPR050164">
    <property type="entry name" value="Peptidase_C19"/>
</dbReference>
<dbReference type="InterPro" id="IPR024729">
    <property type="entry name" value="USP7_ICP0-binding_dom"/>
</dbReference>
<evidence type="ECO:0000313" key="11">
    <source>
        <dbReference type="Proteomes" id="UP001306508"/>
    </source>
</evidence>
<dbReference type="CDD" id="cd02659">
    <property type="entry name" value="peptidase_C19C"/>
    <property type="match status" value="1"/>
</dbReference>
<dbReference type="PANTHER" id="PTHR24006:SF644">
    <property type="entry name" value="UBIQUITIN CARBOXYL-TERMINAL HYDROLASE 7"/>
    <property type="match status" value="1"/>
</dbReference>
<dbReference type="SUPFAM" id="SSF49599">
    <property type="entry name" value="TRAF domain-like"/>
    <property type="match status" value="1"/>
</dbReference>
<gene>
    <name evidence="10" type="ORF">RI543_002165</name>
</gene>
<dbReference type="InterPro" id="IPR038765">
    <property type="entry name" value="Papain-like_cys_pep_sf"/>
</dbReference>
<dbReference type="PROSITE" id="PS50144">
    <property type="entry name" value="MATH"/>
    <property type="match status" value="1"/>
</dbReference>